<dbReference type="CDD" id="cd18682">
    <property type="entry name" value="PIN_VapC-like"/>
    <property type="match status" value="1"/>
</dbReference>
<dbReference type="Pfam" id="PF01850">
    <property type="entry name" value="PIN"/>
    <property type="match status" value="1"/>
</dbReference>
<organism evidence="2 3">
    <name type="scientific">Adonisia turfae CCMR0082</name>
    <dbReference type="NCBI Taxonomy" id="2304604"/>
    <lineage>
        <taxon>Bacteria</taxon>
        <taxon>Bacillati</taxon>
        <taxon>Cyanobacteriota</taxon>
        <taxon>Adonisia</taxon>
        <taxon>Adonisia turfae</taxon>
    </lineage>
</organism>
<feature type="domain" description="PIN" evidence="1">
    <location>
        <begin position="1"/>
        <end position="119"/>
    </location>
</feature>
<accession>A0A6M0SAY4</accession>
<evidence type="ECO:0000259" key="1">
    <source>
        <dbReference type="Pfam" id="PF01850"/>
    </source>
</evidence>
<dbReference type="SUPFAM" id="SSF88723">
    <property type="entry name" value="PIN domain-like"/>
    <property type="match status" value="1"/>
</dbReference>
<evidence type="ECO:0000313" key="2">
    <source>
        <dbReference type="EMBL" id="NEZ65131.1"/>
    </source>
</evidence>
<proteinExistence type="predicted"/>
<sequence length="129" mass="14252">MLDASALLAWLFNEPGKEQVSAALKKGCLINTVNWTEVVQKSIERGMSSALVYERLKASYILDSALKITSFTEALSITAAELIKQTKPFGLSLGDRACLAFGMERKQPILTAERIWADIEVPVPIQLIR</sequence>
<gene>
    <name evidence="2" type="ORF">D0962_20525</name>
</gene>
<name>A0A6M0SAY4_9CYAN</name>
<dbReference type="Proteomes" id="UP000473574">
    <property type="component" value="Unassembled WGS sequence"/>
</dbReference>
<dbReference type="InterPro" id="IPR002716">
    <property type="entry name" value="PIN_dom"/>
</dbReference>
<dbReference type="EMBL" id="QZCE01000002">
    <property type="protein sequence ID" value="NEZ65131.1"/>
    <property type="molecule type" value="Genomic_DNA"/>
</dbReference>
<protein>
    <submittedName>
        <fullName evidence="2">PIN domain-containing protein</fullName>
    </submittedName>
</protein>
<dbReference type="InterPro" id="IPR029060">
    <property type="entry name" value="PIN-like_dom_sf"/>
</dbReference>
<comment type="caution">
    <text evidence="2">The sequence shown here is derived from an EMBL/GenBank/DDBJ whole genome shotgun (WGS) entry which is preliminary data.</text>
</comment>
<dbReference type="Gene3D" id="3.40.50.1010">
    <property type="entry name" value="5'-nuclease"/>
    <property type="match status" value="1"/>
</dbReference>
<reference evidence="2 3" key="1">
    <citation type="journal article" date="2020" name="Microb. Ecol.">
        <title>Ecogenomics of the Marine Benthic Filamentous Cyanobacterium Adonisia.</title>
        <authorList>
            <person name="Walter J.M."/>
            <person name="Coutinho F.H."/>
            <person name="Leomil L."/>
            <person name="Hargreaves P.I."/>
            <person name="Campeao M.E."/>
            <person name="Vieira V.V."/>
            <person name="Silva B.S."/>
            <person name="Fistarol G.O."/>
            <person name="Salomon P.S."/>
            <person name="Sawabe T."/>
            <person name="Mino S."/>
            <person name="Hosokawa M."/>
            <person name="Miyashita H."/>
            <person name="Maruyama F."/>
            <person name="van Verk M.C."/>
            <person name="Dutilh B.E."/>
            <person name="Thompson C.C."/>
            <person name="Thompson F.L."/>
        </authorList>
    </citation>
    <scope>NUCLEOTIDE SEQUENCE [LARGE SCALE GENOMIC DNA]</scope>
    <source>
        <strain evidence="2 3">CCMR0082</strain>
    </source>
</reference>
<evidence type="ECO:0000313" key="3">
    <source>
        <dbReference type="Proteomes" id="UP000473574"/>
    </source>
</evidence>
<dbReference type="AlphaFoldDB" id="A0A6M0SAY4"/>